<dbReference type="GO" id="GO:0005886">
    <property type="term" value="C:plasma membrane"/>
    <property type="evidence" value="ECO:0007669"/>
    <property type="project" value="TreeGrafter"/>
</dbReference>
<keyword evidence="2" id="KW-1003">Cell membrane</keyword>
<comment type="caution">
    <text evidence="10">The sequence shown here is derived from an EMBL/GenBank/DDBJ whole genome shotgun (WGS) entry which is preliminary data.</text>
</comment>
<keyword evidence="4" id="KW-0653">Protein transport</keyword>
<dbReference type="EMBL" id="AJWZ01011506">
    <property type="protein sequence ID" value="EKC44932.1"/>
    <property type="molecule type" value="Genomic_DNA"/>
</dbReference>
<keyword evidence="3 8" id="KW-0812">Transmembrane</keyword>
<dbReference type="Gene3D" id="3.30.1360.200">
    <property type="match status" value="1"/>
</dbReference>
<evidence type="ECO:0000256" key="5">
    <source>
        <dbReference type="ARBA" id="ARBA00022989"/>
    </source>
</evidence>
<evidence type="ECO:0000256" key="6">
    <source>
        <dbReference type="ARBA" id="ARBA00023010"/>
    </source>
</evidence>
<dbReference type="PANTHER" id="PTHR30081">
    <property type="entry name" value="PROTEIN-EXPORT MEMBRANE PROTEIN SEC"/>
    <property type="match status" value="1"/>
</dbReference>
<evidence type="ECO:0000256" key="1">
    <source>
        <dbReference type="ARBA" id="ARBA00022448"/>
    </source>
</evidence>
<evidence type="ECO:0000256" key="2">
    <source>
        <dbReference type="ARBA" id="ARBA00022475"/>
    </source>
</evidence>
<evidence type="ECO:0000256" key="7">
    <source>
        <dbReference type="ARBA" id="ARBA00023136"/>
    </source>
</evidence>
<dbReference type="GO" id="GO:0015031">
    <property type="term" value="P:protein transport"/>
    <property type="evidence" value="ECO:0007669"/>
    <property type="project" value="UniProtKB-KW"/>
</dbReference>
<dbReference type="PANTHER" id="PTHR30081:SF1">
    <property type="entry name" value="PROTEIN TRANSLOCASE SUBUNIT SECD"/>
    <property type="match status" value="1"/>
</dbReference>
<evidence type="ECO:0000313" key="10">
    <source>
        <dbReference type="EMBL" id="EKC44932.1"/>
    </source>
</evidence>
<protein>
    <submittedName>
        <fullName evidence="10">Preprotein translocase SecD subunit</fullName>
    </submittedName>
</protein>
<keyword evidence="7 8" id="KW-0472">Membrane</keyword>
<accession>K1R7J2</accession>
<feature type="domain" description="SecDF P1 head subdomain" evidence="9">
    <location>
        <begin position="150"/>
        <end position="250"/>
    </location>
</feature>
<gene>
    <name evidence="10" type="ORF">OBE_17211</name>
</gene>
<sequence>MKMNKTKSIICFIISIAVVLFLGYVVMFGVGGRHTGSAQNVTQGLDLMGGTSVSYQVDDSKTKSFTATDLEDTRLKLENRVHTFSSEATAYKEGDDRITVDIPGEYDADAVVKELGKPGALYFCTATTDKPTDEQIDNHEYVKVGNNYYKVWLSGNEVADAKGVASKNKDTGKTEYVVNLEFNSKGTKAFGEMTTQYVGQSSYIIYNDEILSAPKIQSVITGGQAEINGQKSLKEAEELASNIRIGALKVELKEISHKVQSAQLG</sequence>
<evidence type="ECO:0000256" key="3">
    <source>
        <dbReference type="ARBA" id="ARBA00022692"/>
    </source>
</evidence>
<feature type="transmembrane region" description="Helical" evidence="8">
    <location>
        <begin position="9"/>
        <end position="30"/>
    </location>
</feature>
<dbReference type="InterPro" id="IPR022813">
    <property type="entry name" value="SecD/SecF_arch_bac"/>
</dbReference>
<evidence type="ECO:0000259" key="9">
    <source>
        <dbReference type="Pfam" id="PF22599"/>
    </source>
</evidence>
<proteinExistence type="predicted"/>
<keyword evidence="1" id="KW-0813">Transport</keyword>
<name>K1R7J2_9ZZZZ</name>
<keyword evidence="5 8" id="KW-1133">Transmembrane helix</keyword>
<dbReference type="InterPro" id="IPR054384">
    <property type="entry name" value="SecDF_P1_head"/>
</dbReference>
<dbReference type="Gene3D" id="3.30.70.3400">
    <property type="match status" value="1"/>
</dbReference>
<reference evidence="10" key="1">
    <citation type="journal article" date="2013" name="Environ. Microbiol.">
        <title>Microbiota from the distal guts of lean and obese adolescents exhibit partial functional redundancy besides clear differences in community structure.</title>
        <authorList>
            <person name="Ferrer M."/>
            <person name="Ruiz A."/>
            <person name="Lanza F."/>
            <person name="Haange S.B."/>
            <person name="Oberbach A."/>
            <person name="Till H."/>
            <person name="Bargiela R."/>
            <person name="Campoy C."/>
            <person name="Segura M.T."/>
            <person name="Richter M."/>
            <person name="von Bergen M."/>
            <person name="Seifert J."/>
            <person name="Suarez A."/>
        </authorList>
    </citation>
    <scope>NUCLEOTIDE SEQUENCE</scope>
</reference>
<dbReference type="AlphaFoldDB" id="K1R7J2"/>
<keyword evidence="6" id="KW-0811">Translocation</keyword>
<evidence type="ECO:0000256" key="8">
    <source>
        <dbReference type="SAM" id="Phobius"/>
    </source>
</evidence>
<feature type="non-terminal residue" evidence="10">
    <location>
        <position position="265"/>
    </location>
</feature>
<evidence type="ECO:0000256" key="4">
    <source>
        <dbReference type="ARBA" id="ARBA00022927"/>
    </source>
</evidence>
<organism evidence="10">
    <name type="scientific">human gut metagenome</name>
    <dbReference type="NCBI Taxonomy" id="408170"/>
    <lineage>
        <taxon>unclassified sequences</taxon>
        <taxon>metagenomes</taxon>
        <taxon>organismal metagenomes</taxon>
    </lineage>
</organism>
<dbReference type="Pfam" id="PF22599">
    <property type="entry name" value="SecDF_P1_head"/>
    <property type="match status" value="1"/>
</dbReference>